<gene>
    <name evidence="1" type="ORF">H1R20_g8905</name>
</gene>
<proteinExistence type="predicted"/>
<accession>A0A9W8J4S7</accession>
<comment type="caution">
    <text evidence="1">The sequence shown here is derived from an EMBL/GenBank/DDBJ whole genome shotgun (WGS) entry which is preliminary data.</text>
</comment>
<reference evidence="1" key="1">
    <citation type="submission" date="2022-06" db="EMBL/GenBank/DDBJ databases">
        <title>Genome Sequence of Candolleomyces eurysporus.</title>
        <authorList>
            <person name="Buettner E."/>
        </authorList>
    </citation>
    <scope>NUCLEOTIDE SEQUENCE</scope>
    <source>
        <strain evidence="1">VTCC 930004</strain>
    </source>
</reference>
<feature type="non-terminal residue" evidence="1">
    <location>
        <position position="124"/>
    </location>
</feature>
<evidence type="ECO:0000313" key="2">
    <source>
        <dbReference type="Proteomes" id="UP001140091"/>
    </source>
</evidence>
<dbReference type="EMBL" id="JANBPK010000936">
    <property type="protein sequence ID" value="KAJ2928187.1"/>
    <property type="molecule type" value="Genomic_DNA"/>
</dbReference>
<protein>
    <submittedName>
        <fullName evidence="1">Uncharacterized protein</fullName>
    </submittedName>
</protein>
<dbReference type="AlphaFoldDB" id="A0A9W8J4S7"/>
<dbReference type="Proteomes" id="UP001140091">
    <property type="component" value="Unassembled WGS sequence"/>
</dbReference>
<organism evidence="1 2">
    <name type="scientific">Candolleomyces eurysporus</name>
    <dbReference type="NCBI Taxonomy" id="2828524"/>
    <lineage>
        <taxon>Eukaryota</taxon>
        <taxon>Fungi</taxon>
        <taxon>Dikarya</taxon>
        <taxon>Basidiomycota</taxon>
        <taxon>Agaricomycotina</taxon>
        <taxon>Agaricomycetes</taxon>
        <taxon>Agaricomycetidae</taxon>
        <taxon>Agaricales</taxon>
        <taxon>Agaricineae</taxon>
        <taxon>Psathyrellaceae</taxon>
        <taxon>Candolleomyces</taxon>
    </lineage>
</organism>
<sequence>MDLTLEEQLAQMGISPEDLQAFVAAKRQKVDFAPPAPPPPQPQEGPRCAPVKVTIENTYKEREYHEQPATFGKGKIHIMRTKMYVADFEKRMEKKFSAETRECSDPEFVVEQLSEHHASSRSVD</sequence>
<name>A0A9W8J4S7_9AGAR</name>
<keyword evidence="2" id="KW-1185">Reference proteome</keyword>
<evidence type="ECO:0000313" key="1">
    <source>
        <dbReference type="EMBL" id="KAJ2928187.1"/>
    </source>
</evidence>